<feature type="transmembrane region" description="Helical" evidence="5">
    <location>
        <begin position="90"/>
        <end position="120"/>
    </location>
</feature>
<protein>
    <recommendedName>
        <fullName evidence="6">ABC-2 type transporter transmembrane domain-containing protein</fullName>
    </recommendedName>
</protein>
<feature type="transmembrane region" description="Helical" evidence="5">
    <location>
        <begin position="218"/>
        <end position="240"/>
    </location>
</feature>
<keyword evidence="4 5" id="KW-0472">Membrane</keyword>
<evidence type="ECO:0000313" key="7">
    <source>
        <dbReference type="EMBL" id="GLK12753.1"/>
    </source>
</evidence>
<accession>A0A9W6I6X8</accession>
<evidence type="ECO:0000313" key="8">
    <source>
        <dbReference type="Proteomes" id="UP001143474"/>
    </source>
</evidence>
<evidence type="ECO:0000256" key="1">
    <source>
        <dbReference type="ARBA" id="ARBA00004141"/>
    </source>
</evidence>
<evidence type="ECO:0000256" key="4">
    <source>
        <dbReference type="ARBA" id="ARBA00023136"/>
    </source>
</evidence>
<keyword evidence="2 5" id="KW-0812">Transmembrane</keyword>
<feature type="transmembrane region" description="Helical" evidence="5">
    <location>
        <begin position="21"/>
        <end position="42"/>
    </location>
</feature>
<gene>
    <name evidence="7" type="ORF">GCM10017600_61630</name>
</gene>
<feature type="transmembrane region" description="Helical" evidence="5">
    <location>
        <begin position="48"/>
        <end position="69"/>
    </location>
</feature>
<comment type="caution">
    <text evidence="7">The sequence shown here is derived from an EMBL/GenBank/DDBJ whole genome shotgun (WGS) entry which is preliminary data.</text>
</comment>
<dbReference type="GO" id="GO:0140359">
    <property type="term" value="F:ABC-type transporter activity"/>
    <property type="evidence" value="ECO:0007669"/>
    <property type="project" value="InterPro"/>
</dbReference>
<dbReference type="EMBL" id="BSEV01000018">
    <property type="protein sequence ID" value="GLK12753.1"/>
    <property type="molecule type" value="Genomic_DNA"/>
</dbReference>
<dbReference type="RefSeq" id="WP_271221070.1">
    <property type="nucleotide sequence ID" value="NZ_BAAAVD010000008.1"/>
</dbReference>
<feature type="domain" description="ABC-2 type transporter transmembrane" evidence="6">
    <location>
        <begin position="20"/>
        <end position="204"/>
    </location>
</feature>
<reference evidence="7" key="1">
    <citation type="journal article" date="2014" name="Int. J. Syst. Evol. Microbiol.">
        <title>Complete genome sequence of Corynebacterium casei LMG S-19264T (=DSM 44701T), isolated from a smear-ripened cheese.</title>
        <authorList>
            <consortium name="US DOE Joint Genome Institute (JGI-PGF)"/>
            <person name="Walter F."/>
            <person name="Albersmeier A."/>
            <person name="Kalinowski J."/>
            <person name="Ruckert C."/>
        </authorList>
    </citation>
    <scope>NUCLEOTIDE SEQUENCE</scope>
    <source>
        <strain evidence="7">VKM Ac-2007</strain>
    </source>
</reference>
<dbReference type="Pfam" id="PF01061">
    <property type="entry name" value="ABC2_membrane"/>
    <property type="match status" value="1"/>
</dbReference>
<evidence type="ECO:0000256" key="2">
    <source>
        <dbReference type="ARBA" id="ARBA00022692"/>
    </source>
</evidence>
<feature type="transmembrane region" description="Helical" evidence="5">
    <location>
        <begin position="169"/>
        <end position="188"/>
    </location>
</feature>
<comment type="subcellular location">
    <subcellularLocation>
        <location evidence="1">Membrane</location>
        <topology evidence="1">Multi-pass membrane protein</topology>
    </subcellularLocation>
</comment>
<name>A0A9W6I6X8_9ACTN</name>
<dbReference type="PANTHER" id="PTHR43027:SF1">
    <property type="entry name" value="DOXORUBICIN RESISTANCE ABC TRANSPORTER PERMEASE PROTEIN DRRC-RELATED"/>
    <property type="match status" value="1"/>
</dbReference>
<dbReference type="InterPro" id="IPR052902">
    <property type="entry name" value="ABC-2_transporter"/>
</dbReference>
<evidence type="ECO:0000256" key="5">
    <source>
        <dbReference type="SAM" id="Phobius"/>
    </source>
</evidence>
<dbReference type="PANTHER" id="PTHR43027">
    <property type="entry name" value="DOXORUBICIN RESISTANCE ABC TRANSPORTER PERMEASE PROTEIN DRRC-RELATED"/>
    <property type="match status" value="1"/>
</dbReference>
<dbReference type="AlphaFoldDB" id="A0A9W6I6X8"/>
<evidence type="ECO:0000256" key="3">
    <source>
        <dbReference type="ARBA" id="ARBA00022989"/>
    </source>
</evidence>
<dbReference type="InterPro" id="IPR013525">
    <property type="entry name" value="ABC2_TM"/>
</dbReference>
<dbReference type="Proteomes" id="UP001143474">
    <property type="component" value="Unassembled WGS sequence"/>
</dbReference>
<reference evidence="7" key="2">
    <citation type="submission" date="2023-01" db="EMBL/GenBank/DDBJ databases">
        <authorList>
            <person name="Sun Q."/>
            <person name="Evtushenko L."/>
        </authorList>
    </citation>
    <scope>NUCLEOTIDE SEQUENCE</scope>
    <source>
        <strain evidence="7">VKM Ac-2007</strain>
    </source>
</reference>
<keyword evidence="8" id="KW-1185">Reference proteome</keyword>
<evidence type="ECO:0000259" key="6">
    <source>
        <dbReference type="Pfam" id="PF01061"/>
    </source>
</evidence>
<dbReference type="GO" id="GO:0016020">
    <property type="term" value="C:membrane"/>
    <property type="evidence" value="ECO:0007669"/>
    <property type="project" value="UniProtKB-SubCell"/>
</dbReference>
<sequence length="252" mass="26147">MIVRGLLASARVQLKGESRMSGVTAGIVQPAVFMTVTMLAAGQAAAGARTAIGCGLLGLWGAIVWKFGLVLLQERQRGILPGIVSRPTGLVVVLVGKSLGAVLRSTALTVLTVGVVAALAGRPVHIAEPVTFTITALATLVSAVTLGLLLCSVFLLARSAVRIAEALTYPVFILGGLLVPTTVLPDWAQRLSTLVSLRWAAELLFDAAAGRGQQPGDWLLLLATSACYAVVAAVGLRVVLRRIRAEGTLELV</sequence>
<organism evidence="7 8">
    <name type="scientific">Streptosporangium carneum</name>
    <dbReference type="NCBI Taxonomy" id="47481"/>
    <lineage>
        <taxon>Bacteria</taxon>
        <taxon>Bacillati</taxon>
        <taxon>Actinomycetota</taxon>
        <taxon>Actinomycetes</taxon>
        <taxon>Streptosporangiales</taxon>
        <taxon>Streptosporangiaceae</taxon>
        <taxon>Streptosporangium</taxon>
    </lineage>
</organism>
<keyword evidence="3 5" id="KW-1133">Transmembrane helix</keyword>
<proteinExistence type="predicted"/>
<feature type="transmembrane region" description="Helical" evidence="5">
    <location>
        <begin position="132"/>
        <end position="157"/>
    </location>
</feature>